<keyword evidence="1" id="KW-1133">Transmembrane helix</keyword>
<keyword evidence="3" id="KW-1185">Reference proteome</keyword>
<name>A0AAU9NU80_9ASTR</name>
<sequence>MARAQDLRCETWKCNLHSVFSFCWIFVVFPKYRLRFLLKISSSKSYSSFQLEKVPDLDAGNALFWEPPLDILSESRISSGLKVCEISIPSQSTTCTTTPLKFKPDELFGSASLIPFRREHLDAVPTSSERLRKQ</sequence>
<organism evidence="2 3">
    <name type="scientific">Lactuca virosa</name>
    <dbReference type="NCBI Taxonomy" id="75947"/>
    <lineage>
        <taxon>Eukaryota</taxon>
        <taxon>Viridiplantae</taxon>
        <taxon>Streptophyta</taxon>
        <taxon>Embryophyta</taxon>
        <taxon>Tracheophyta</taxon>
        <taxon>Spermatophyta</taxon>
        <taxon>Magnoliopsida</taxon>
        <taxon>eudicotyledons</taxon>
        <taxon>Gunneridae</taxon>
        <taxon>Pentapetalae</taxon>
        <taxon>asterids</taxon>
        <taxon>campanulids</taxon>
        <taxon>Asterales</taxon>
        <taxon>Asteraceae</taxon>
        <taxon>Cichorioideae</taxon>
        <taxon>Cichorieae</taxon>
        <taxon>Lactucinae</taxon>
        <taxon>Lactuca</taxon>
    </lineage>
</organism>
<accession>A0AAU9NU80</accession>
<feature type="transmembrane region" description="Helical" evidence="1">
    <location>
        <begin position="16"/>
        <end position="34"/>
    </location>
</feature>
<protein>
    <submittedName>
        <fullName evidence="2">Uncharacterized protein</fullName>
    </submittedName>
</protein>
<dbReference type="AlphaFoldDB" id="A0AAU9NU80"/>
<evidence type="ECO:0000313" key="3">
    <source>
        <dbReference type="Proteomes" id="UP001157418"/>
    </source>
</evidence>
<reference evidence="2 3" key="1">
    <citation type="submission" date="2022-01" db="EMBL/GenBank/DDBJ databases">
        <authorList>
            <person name="Xiong W."/>
            <person name="Schranz E."/>
        </authorList>
    </citation>
    <scope>NUCLEOTIDE SEQUENCE [LARGE SCALE GENOMIC DNA]</scope>
</reference>
<dbReference type="EMBL" id="CAKMRJ010005412">
    <property type="protein sequence ID" value="CAH1441479.1"/>
    <property type="molecule type" value="Genomic_DNA"/>
</dbReference>
<evidence type="ECO:0000256" key="1">
    <source>
        <dbReference type="SAM" id="Phobius"/>
    </source>
</evidence>
<keyword evidence="1" id="KW-0472">Membrane</keyword>
<comment type="caution">
    <text evidence="2">The sequence shown here is derived from an EMBL/GenBank/DDBJ whole genome shotgun (WGS) entry which is preliminary data.</text>
</comment>
<gene>
    <name evidence="2" type="ORF">LVIROSA_LOCUS27533</name>
</gene>
<keyword evidence="1" id="KW-0812">Transmembrane</keyword>
<evidence type="ECO:0000313" key="2">
    <source>
        <dbReference type="EMBL" id="CAH1441479.1"/>
    </source>
</evidence>
<dbReference type="Proteomes" id="UP001157418">
    <property type="component" value="Unassembled WGS sequence"/>
</dbReference>
<proteinExistence type="predicted"/>